<dbReference type="InterPro" id="IPR001387">
    <property type="entry name" value="Cro/C1-type_HTH"/>
</dbReference>
<dbReference type="PROSITE" id="PS50943">
    <property type="entry name" value="HTH_CROC1"/>
    <property type="match status" value="1"/>
</dbReference>
<name>A0A7Z0UCN6_9HYPH</name>
<dbReference type="Proteomes" id="UP000532162">
    <property type="component" value="Unassembled WGS sequence"/>
</dbReference>
<dbReference type="GO" id="GO:0003677">
    <property type="term" value="F:DNA binding"/>
    <property type="evidence" value="ECO:0007669"/>
    <property type="project" value="InterPro"/>
</dbReference>
<protein>
    <submittedName>
        <fullName evidence="3">Helix-turn-helix domain-containing protein</fullName>
    </submittedName>
</protein>
<evidence type="ECO:0000313" key="4">
    <source>
        <dbReference type="Proteomes" id="UP000532162"/>
    </source>
</evidence>
<reference evidence="3 4" key="1">
    <citation type="submission" date="2020-07" db="EMBL/GenBank/DDBJ databases">
        <authorList>
            <person name="Sun Q."/>
        </authorList>
    </citation>
    <scope>NUCLEOTIDE SEQUENCE [LARGE SCALE GENOMIC DNA]</scope>
    <source>
        <strain evidence="3 4">WYCCWR 11290</strain>
    </source>
</reference>
<dbReference type="RefSeq" id="WP_180695366.1">
    <property type="nucleotide sequence ID" value="NZ_JACCPJ010000002.1"/>
</dbReference>
<feature type="region of interest" description="Disordered" evidence="1">
    <location>
        <begin position="84"/>
        <end position="104"/>
    </location>
</feature>
<organism evidence="3 4">
    <name type="scientific">Rhizobium changzhiense</name>
    <dbReference type="NCBI Taxonomy" id="2692317"/>
    <lineage>
        <taxon>Bacteria</taxon>
        <taxon>Pseudomonadati</taxon>
        <taxon>Pseudomonadota</taxon>
        <taxon>Alphaproteobacteria</taxon>
        <taxon>Hyphomicrobiales</taxon>
        <taxon>Rhizobiaceae</taxon>
        <taxon>Rhizobium/Agrobacterium group</taxon>
        <taxon>Rhizobium</taxon>
    </lineage>
</organism>
<accession>A0A7Z0UCN6</accession>
<dbReference type="Gene3D" id="1.10.260.40">
    <property type="entry name" value="lambda repressor-like DNA-binding domains"/>
    <property type="match status" value="1"/>
</dbReference>
<proteinExistence type="predicted"/>
<dbReference type="EMBL" id="JACCPJ010000002">
    <property type="protein sequence ID" value="NZD63058.1"/>
    <property type="molecule type" value="Genomic_DNA"/>
</dbReference>
<feature type="domain" description="HTH cro/C1-type" evidence="2">
    <location>
        <begin position="9"/>
        <end position="40"/>
    </location>
</feature>
<comment type="caution">
    <text evidence="3">The sequence shown here is derived from an EMBL/GenBank/DDBJ whole genome shotgun (WGS) entry which is preliminary data.</text>
</comment>
<evidence type="ECO:0000256" key="1">
    <source>
        <dbReference type="SAM" id="MobiDB-lite"/>
    </source>
</evidence>
<sequence length="104" mass="11710">MQPVPRPILKIAREFLGLSQDDVEAVLGVSRKTIQRIERGDDVIVHYVASLQRFYEDQGIQFVPPADDRGWGVFNANTKSDPAKLNALENIPPSKRKRAEVDPN</sequence>
<dbReference type="CDD" id="cd00093">
    <property type="entry name" value="HTH_XRE"/>
    <property type="match status" value="1"/>
</dbReference>
<dbReference type="InterPro" id="IPR010982">
    <property type="entry name" value="Lambda_DNA-bd_dom_sf"/>
</dbReference>
<gene>
    <name evidence="3" type="ORF">HX900_18300</name>
</gene>
<dbReference type="AlphaFoldDB" id="A0A7Z0UCN6"/>
<evidence type="ECO:0000259" key="2">
    <source>
        <dbReference type="PROSITE" id="PS50943"/>
    </source>
</evidence>
<evidence type="ECO:0000313" key="3">
    <source>
        <dbReference type="EMBL" id="NZD63058.1"/>
    </source>
</evidence>
<dbReference type="SUPFAM" id="SSF47413">
    <property type="entry name" value="lambda repressor-like DNA-binding domains"/>
    <property type="match status" value="1"/>
</dbReference>
<dbReference type="Pfam" id="PF01381">
    <property type="entry name" value="HTH_3"/>
    <property type="match status" value="1"/>
</dbReference>